<evidence type="ECO:0000256" key="1">
    <source>
        <dbReference type="ARBA" id="ARBA00022801"/>
    </source>
</evidence>
<dbReference type="GO" id="GO:0016791">
    <property type="term" value="F:phosphatase activity"/>
    <property type="evidence" value="ECO:0007669"/>
    <property type="project" value="TreeGrafter"/>
</dbReference>
<feature type="domain" description="Response regulatory" evidence="3">
    <location>
        <begin position="27"/>
        <end position="143"/>
    </location>
</feature>
<dbReference type="STRING" id="1287727.SAMN05443999_102392"/>
<dbReference type="Pfam" id="PF07228">
    <property type="entry name" value="SpoIIE"/>
    <property type="match status" value="1"/>
</dbReference>
<accession>A0A1H7KDG2</accession>
<sequence>MVRGVAAVRAMTGQEVQTDAGGAVIRRVLVVDDSRLQRRILIALLQRWGFEVQEAASGDDAQRLCREAPPDLVMSDWMMPGLNGLEFCREFRRMPRDSYGYFILLTSKSDKEEVALGLDAGADDFLTKPVDPAELRARIAAGERILRMERELTAKNRLIKSTLDELQMLYDSLDNDLIEAKKLQQSLVSERHRDFGPAAVSLMLQSSGHVGGDLVGTFPIGENRIGLYGIDVSGHGISSALMTARLAGYLSAAVPEHNLALRRTDDGGLDARPPAEVLGLLNRLMMSEIETEHYFTIVLANADLATGRIIIAQAGHPYPALQRASGAVEFVGHGGLPVGLIDDAQFDEFEVMMSPGDRLLIHSDGVTECADRDGALLDDEGLAGIMRNLRQTRGMAFLESLMWKLSEFAGDADFNDDISGVLLEFRPSPIPG</sequence>
<dbReference type="InterPro" id="IPR001789">
    <property type="entry name" value="Sig_transdc_resp-reg_receiver"/>
</dbReference>
<evidence type="ECO:0000313" key="5">
    <source>
        <dbReference type="Proteomes" id="UP000199582"/>
    </source>
</evidence>
<dbReference type="Gene3D" id="3.60.40.10">
    <property type="entry name" value="PPM-type phosphatase domain"/>
    <property type="match status" value="1"/>
</dbReference>
<keyword evidence="2" id="KW-0597">Phosphoprotein</keyword>
<dbReference type="Gene3D" id="3.40.50.2300">
    <property type="match status" value="1"/>
</dbReference>
<evidence type="ECO:0000259" key="3">
    <source>
        <dbReference type="PROSITE" id="PS50110"/>
    </source>
</evidence>
<dbReference type="InterPro" id="IPR036457">
    <property type="entry name" value="PPM-type-like_dom_sf"/>
</dbReference>
<dbReference type="PANTHER" id="PTHR43156:SF2">
    <property type="entry name" value="STAGE II SPORULATION PROTEIN E"/>
    <property type="match status" value="1"/>
</dbReference>
<dbReference type="InterPro" id="IPR001932">
    <property type="entry name" value="PPM-type_phosphatase-like_dom"/>
</dbReference>
<keyword evidence="5" id="KW-1185">Reference proteome</keyword>
<organism evidence="4 5">
    <name type="scientific">Roseovarius azorensis</name>
    <dbReference type="NCBI Taxonomy" id="1287727"/>
    <lineage>
        <taxon>Bacteria</taxon>
        <taxon>Pseudomonadati</taxon>
        <taxon>Pseudomonadota</taxon>
        <taxon>Alphaproteobacteria</taxon>
        <taxon>Rhodobacterales</taxon>
        <taxon>Roseobacteraceae</taxon>
        <taxon>Roseovarius</taxon>
    </lineage>
</organism>
<dbReference type="CDD" id="cd17574">
    <property type="entry name" value="REC_OmpR"/>
    <property type="match status" value="1"/>
</dbReference>
<dbReference type="AlphaFoldDB" id="A0A1H7KDG2"/>
<dbReference type="SUPFAM" id="SSF52172">
    <property type="entry name" value="CheY-like"/>
    <property type="match status" value="1"/>
</dbReference>
<dbReference type="SMART" id="SM00331">
    <property type="entry name" value="PP2C_SIG"/>
    <property type="match status" value="1"/>
</dbReference>
<keyword evidence="1" id="KW-0378">Hydrolase</keyword>
<evidence type="ECO:0000313" key="4">
    <source>
        <dbReference type="EMBL" id="SEK84883.1"/>
    </source>
</evidence>
<reference evidence="4 5" key="1">
    <citation type="submission" date="2016-10" db="EMBL/GenBank/DDBJ databases">
        <authorList>
            <person name="de Groot N.N."/>
        </authorList>
    </citation>
    <scope>NUCLEOTIDE SEQUENCE [LARGE SCALE GENOMIC DNA]</scope>
    <source>
        <strain evidence="4 5">DSM 100674</strain>
    </source>
</reference>
<dbReference type="SUPFAM" id="SSF81606">
    <property type="entry name" value="PP2C-like"/>
    <property type="match status" value="1"/>
</dbReference>
<protein>
    <submittedName>
        <fullName evidence="4">Sigma-B regulation protein RsbU (Phosphoserine phosphatase)</fullName>
    </submittedName>
</protein>
<gene>
    <name evidence="4" type="ORF">SAMN05443999_102392</name>
</gene>
<dbReference type="Proteomes" id="UP000199582">
    <property type="component" value="Unassembled WGS sequence"/>
</dbReference>
<dbReference type="SMART" id="SM00448">
    <property type="entry name" value="REC"/>
    <property type="match status" value="1"/>
</dbReference>
<dbReference type="InterPro" id="IPR052016">
    <property type="entry name" value="Bact_Sigma-Reg"/>
</dbReference>
<feature type="modified residue" description="4-aspartylphosphate" evidence="2">
    <location>
        <position position="76"/>
    </location>
</feature>
<dbReference type="EMBL" id="FOAG01000002">
    <property type="protein sequence ID" value="SEK84883.1"/>
    <property type="molecule type" value="Genomic_DNA"/>
</dbReference>
<dbReference type="PANTHER" id="PTHR43156">
    <property type="entry name" value="STAGE II SPORULATION PROTEIN E-RELATED"/>
    <property type="match status" value="1"/>
</dbReference>
<dbReference type="InterPro" id="IPR011006">
    <property type="entry name" value="CheY-like_superfamily"/>
</dbReference>
<dbReference type="GO" id="GO:0000160">
    <property type="term" value="P:phosphorelay signal transduction system"/>
    <property type="evidence" value="ECO:0007669"/>
    <property type="project" value="InterPro"/>
</dbReference>
<name>A0A1H7KDG2_9RHOB</name>
<evidence type="ECO:0000256" key="2">
    <source>
        <dbReference type="PROSITE-ProRule" id="PRU00169"/>
    </source>
</evidence>
<dbReference type="Pfam" id="PF00072">
    <property type="entry name" value="Response_reg"/>
    <property type="match status" value="1"/>
</dbReference>
<proteinExistence type="predicted"/>
<dbReference type="PROSITE" id="PS50110">
    <property type="entry name" value="RESPONSE_REGULATORY"/>
    <property type="match status" value="1"/>
</dbReference>